<accession>A0A2H0VBT7</accession>
<protein>
    <recommendedName>
        <fullName evidence="5">Cell shape determination protein CcmA</fullName>
    </recommendedName>
</protein>
<dbReference type="Proteomes" id="UP000230922">
    <property type="component" value="Unassembled WGS sequence"/>
</dbReference>
<evidence type="ECO:0000313" key="4">
    <source>
        <dbReference type="Proteomes" id="UP000230922"/>
    </source>
</evidence>
<proteinExistence type="inferred from homology"/>
<comment type="similarity">
    <text evidence="1">Belongs to the bactofilin family.</text>
</comment>
<evidence type="ECO:0000256" key="1">
    <source>
        <dbReference type="ARBA" id="ARBA00044755"/>
    </source>
</evidence>
<sequence length="142" mass="14920">MSNNFEEKMEGQAETVVGPSVKIQGDLNSEGNVKIEGQVNGKIKTSESVYVNQGAVVTADVHAGNAIIGGEIQGNLKISGNLILQSTAKLLGDISCAVLRVEDGAQFSGKCSMKIEVTDTKNGNGKKLSGKSDKPELEPEEE</sequence>
<reference evidence="4" key="1">
    <citation type="submission" date="2017-09" db="EMBL/GenBank/DDBJ databases">
        <title>Depth-based differentiation of microbial function through sediment-hosted aquifers and enrichment of novel symbionts in the deep terrestrial subsurface.</title>
        <authorList>
            <person name="Probst A.J."/>
            <person name="Ladd B."/>
            <person name="Jarett J.K."/>
            <person name="Geller-Mcgrath D.E."/>
            <person name="Sieber C.M.K."/>
            <person name="Emerson J.B."/>
            <person name="Anantharaman K."/>
            <person name="Thomas B.C."/>
            <person name="Malmstrom R."/>
            <person name="Stieglmeier M."/>
            <person name="Klingl A."/>
            <person name="Woyke T."/>
            <person name="Ryan C.M."/>
            <person name="Banfield J.F."/>
        </authorList>
    </citation>
    <scope>NUCLEOTIDE SEQUENCE [LARGE SCALE GENOMIC DNA]</scope>
</reference>
<evidence type="ECO:0008006" key="5">
    <source>
        <dbReference type="Google" id="ProtNLM"/>
    </source>
</evidence>
<dbReference type="Pfam" id="PF04519">
    <property type="entry name" value="Bactofilin"/>
    <property type="match status" value="1"/>
</dbReference>
<feature type="compositionally biased region" description="Basic and acidic residues" evidence="2">
    <location>
        <begin position="130"/>
        <end position="142"/>
    </location>
</feature>
<dbReference type="AlphaFoldDB" id="A0A2H0VBT7"/>
<name>A0A2H0VBT7_9BACT</name>
<dbReference type="PANTHER" id="PTHR35024:SF4">
    <property type="entry name" value="POLYMER-FORMING CYTOSKELETAL PROTEIN"/>
    <property type="match status" value="1"/>
</dbReference>
<comment type="caution">
    <text evidence="3">The sequence shown here is derived from an EMBL/GenBank/DDBJ whole genome shotgun (WGS) entry which is preliminary data.</text>
</comment>
<evidence type="ECO:0000313" key="3">
    <source>
        <dbReference type="EMBL" id="PIR96564.1"/>
    </source>
</evidence>
<evidence type="ECO:0000256" key="2">
    <source>
        <dbReference type="SAM" id="MobiDB-lite"/>
    </source>
</evidence>
<dbReference type="InterPro" id="IPR007607">
    <property type="entry name" value="BacA/B"/>
</dbReference>
<feature type="region of interest" description="Disordered" evidence="2">
    <location>
        <begin position="120"/>
        <end position="142"/>
    </location>
</feature>
<gene>
    <name evidence="3" type="ORF">COT92_00450</name>
</gene>
<dbReference type="EMBL" id="PFAK01000005">
    <property type="protein sequence ID" value="PIR96564.1"/>
    <property type="molecule type" value="Genomic_DNA"/>
</dbReference>
<dbReference type="PANTHER" id="PTHR35024">
    <property type="entry name" value="HYPOTHETICAL CYTOSOLIC PROTEIN"/>
    <property type="match status" value="1"/>
</dbReference>
<organism evidence="3 4">
    <name type="scientific">Candidatus Doudnabacteria bacterium CG10_big_fil_rev_8_21_14_0_10_42_18</name>
    <dbReference type="NCBI Taxonomy" id="1974552"/>
    <lineage>
        <taxon>Bacteria</taxon>
        <taxon>Candidatus Doudnaibacteriota</taxon>
    </lineage>
</organism>